<evidence type="ECO:0000313" key="1">
    <source>
        <dbReference type="EMBL" id="OTP76463.1"/>
    </source>
</evidence>
<dbReference type="AlphaFoldDB" id="A0A242MYR2"/>
<accession>A0A242MYR2</accession>
<organism evidence="1 2">
    <name type="scientific">Caballeronia sordidicola</name>
    <name type="common">Burkholderia sordidicola</name>
    <dbReference type="NCBI Taxonomy" id="196367"/>
    <lineage>
        <taxon>Bacteria</taxon>
        <taxon>Pseudomonadati</taxon>
        <taxon>Pseudomonadota</taxon>
        <taxon>Betaproteobacteria</taxon>
        <taxon>Burkholderiales</taxon>
        <taxon>Burkholderiaceae</taxon>
        <taxon>Caballeronia</taxon>
    </lineage>
</organism>
<gene>
    <name evidence="1" type="ORF">PAMC26510_11420</name>
</gene>
<dbReference type="EMBL" id="NBTY01000058">
    <property type="protein sequence ID" value="OTP76463.1"/>
    <property type="molecule type" value="Genomic_DNA"/>
</dbReference>
<protein>
    <submittedName>
        <fullName evidence="1">Transposase</fullName>
    </submittedName>
</protein>
<dbReference type="PANTHER" id="PTHR35528">
    <property type="entry name" value="BLL1675 PROTEIN"/>
    <property type="match status" value="1"/>
</dbReference>
<sequence length="95" mass="11216">MTSTMARTKTPRKTLPTGIGKVLKRLHYPLDVSLLWVRWYVAYSLGLRNLEEIMAERGIEADHSSMHRWVIKLLPVFEKAFRDRKRPVVQELARR</sequence>
<dbReference type="Proteomes" id="UP000194546">
    <property type="component" value="Unassembled WGS sequence"/>
</dbReference>
<name>A0A242MYR2_CABSO</name>
<dbReference type="PANTHER" id="PTHR35528:SF3">
    <property type="entry name" value="BLL1675 PROTEIN"/>
    <property type="match status" value="1"/>
</dbReference>
<reference evidence="1 2" key="1">
    <citation type="submission" date="2017-03" db="EMBL/GenBank/DDBJ databases">
        <title>Genome analysis of strain PAMC 26510.</title>
        <authorList>
            <person name="Oh H.-M."/>
            <person name="Yang J.-A."/>
        </authorList>
    </citation>
    <scope>NUCLEOTIDE SEQUENCE [LARGE SCALE GENOMIC DNA]</scope>
    <source>
        <strain evidence="1 2">PAMC 26510</strain>
    </source>
</reference>
<comment type="caution">
    <text evidence="1">The sequence shown here is derived from an EMBL/GenBank/DDBJ whole genome shotgun (WGS) entry which is preliminary data.</text>
</comment>
<proteinExistence type="predicted"/>
<dbReference type="InterPro" id="IPR052183">
    <property type="entry name" value="IS_Transposase"/>
</dbReference>
<evidence type="ECO:0000313" key="2">
    <source>
        <dbReference type="Proteomes" id="UP000194546"/>
    </source>
</evidence>